<evidence type="ECO:0000313" key="1">
    <source>
        <dbReference type="EMBL" id="MEZ8719703.1"/>
    </source>
</evidence>
<reference evidence="1 2" key="1">
    <citation type="journal article" date="2024" name="ISME J.">
        <title>Tailless and filamentous prophages are predominant in marine Vibrio.</title>
        <authorList>
            <person name="Steensen K."/>
            <person name="Seneca J."/>
            <person name="Bartlau N."/>
            <person name="Yu X.A."/>
            <person name="Hussain F.A."/>
            <person name="Polz M.F."/>
        </authorList>
    </citation>
    <scope>NUCLEOTIDE SEQUENCE [LARGE SCALE GENOMIC DNA]</scope>
    <source>
        <strain evidence="1 2">10N.239.312.F12</strain>
    </source>
</reference>
<comment type="caution">
    <text evidence="1">The sequence shown here is derived from an EMBL/GenBank/DDBJ whole genome shotgun (WGS) entry which is preliminary data.</text>
</comment>
<dbReference type="RefSeq" id="WP_269336707.1">
    <property type="nucleotide sequence ID" value="NZ_JBFSSG010000001.1"/>
</dbReference>
<protein>
    <submittedName>
        <fullName evidence="1">Uncharacterized protein</fullName>
    </submittedName>
</protein>
<proteinExistence type="predicted"/>
<name>A0ABV4MRC9_9VIBR</name>
<evidence type="ECO:0000313" key="2">
    <source>
        <dbReference type="Proteomes" id="UP001570071"/>
    </source>
</evidence>
<dbReference type="EMBL" id="JBFSSG010000001">
    <property type="protein sequence ID" value="MEZ8719703.1"/>
    <property type="molecule type" value="Genomic_DNA"/>
</dbReference>
<organism evidence="1 2">
    <name type="scientific">Vibrio pomeroyi</name>
    <dbReference type="NCBI Taxonomy" id="198832"/>
    <lineage>
        <taxon>Bacteria</taxon>
        <taxon>Pseudomonadati</taxon>
        <taxon>Pseudomonadota</taxon>
        <taxon>Gammaproteobacteria</taxon>
        <taxon>Vibrionales</taxon>
        <taxon>Vibrionaceae</taxon>
        <taxon>Vibrio</taxon>
    </lineage>
</organism>
<sequence>MERKITASTRALVTLAENSFNRNQSQGVEFDSRPEFFDEYASMGKHPDAIVVDMNTRKESRFDGGYFTNHHAISAWLGHESATHIFLQTPYKVFAYIITADAVHEAIL</sequence>
<gene>
    <name evidence="1" type="ORF">AB6D66_01400</name>
</gene>
<dbReference type="Proteomes" id="UP001570071">
    <property type="component" value="Unassembled WGS sequence"/>
</dbReference>
<keyword evidence="2" id="KW-1185">Reference proteome</keyword>
<accession>A0ABV4MRC9</accession>